<protein>
    <submittedName>
        <fullName evidence="1">Uncharacterized protein</fullName>
    </submittedName>
</protein>
<reference evidence="1 2" key="1">
    <citation type="submission" date="2021-06" db="EMBL/GenBank/DDBJ databases">
        <title>Caerostris extrusa draft genome.</title>
        <authorList>
            <person name="Kono N."/>
            <person name="Arakawa K."/>
        </authorList>
    </citation>
    <scope>NUCLEOTIDE SEQUENCE [LARGE SCALE GENOMIC DNA]</scope>
</reference>
<proteinExistence type="predicted"/>
<dbReference type="EMBL" id="BPLR01019977">
    <property type="protein sequence ID" value="GIX73699.1"/>
    <property type="molecule type" value="Genomic_DNA"/>
</dbReference>
<keyword evidence="2" id="KW-1185">Reference proteome</keyword>
<evidence type="ECO:0000313" key="1">
    <source>
        <dbReference type="EMBL" id="GIX73699.1"/>
    </source>
</evidence>
<sequence length="96" mass="10406">MFSVKARHANKLGAGAESRSLTAVAPCLRDVTENRDSDSEALPTFIADSVSSYSFKSIPLCTQSVSRRVCCAAANEGIRRILLPRFSFPSDDPTCH</sequence>
<evidence type="ECO:0000313" key="2">
    <source>
        <dbReference type="Proteomes" id="UP001054945"/>
    </source>
</evidence>
<dbReference type="AlphaFoldDB" id="A0AAV4MP46"/>
<organism evidence="1 2">
    <name type="scientific">Caerostris extrusa</name>
    <name type="common">Bark spider</name>
    <name type="synonym">Caerostris bankana</name>
    <dbReference type="NCBI Taxonomy" id="172846"/>
    <lineage>
        <taxon>Eukaryota</taxon>
        <taxon>Metazoa</taxon>
        <taxon>Ecdysozoa</taxon>
        <taxon>Arthropoda</taxon>
        <taxon>Chelicerata</taxon>
        <taxon>Arachnida</taxon>
        <taxon>Araneae</taxon>
        <taxon>Araneomorphae</taxon>
        <taxon>Entelegynae</taxon>
        <taxon>Araneoidea</taxon>
        <taxon>Araneidae</taxon>
        <taxon>Caerostris</taxon>
    </lineage>
</organism>
<name>A0AAV4MP46_CAEEX</name>
<dbReference type="Proteomes" id="UP001054945">
    <property type="component" value="Unassembled WGS sequence"/>
</dbReference>
<comment type="caution">
    <text evidence="1">The sequence shown here is derived from an EMBL/GenBank/DDBJ whole genome shotgun (WGS) entry which is preliminary data.</text>
</comment>
<accession>A0AAV4MP46</accession>
<gene>
    <name evidence="1" type="ORF">CEXT_449921</name>
</gene>